<gene>
    <name evidence="1" type="ORF">JOC73_001750</name>
</gene>
<keyword evidence="2" id="KW-1185">Reference proteome</keyword>
<organism evidence="1 2">
    <name type="scientific">Alkaliphilus hydrothermalis</name>
    <dbReference type="NCBI Taxonomy" id="1482730"/>
    <lineage>
        <taxon>Bacteria</taxon>
        <taxon>Bacillati</taxon>
        <taxon>Bacillota</taxon>
        <taxon>Clostridia</taxon>
        <taxon>Peptostreptococcales</taxon>
        <taxon>Natronincolaceae</taxon>
        <taxon>Alkaliphilus</taxon>
    </lineage>
</organism>
<accession>A0ABS2NQF3</accession>
<protein>
    <submittedName>
        <fullName evidence="1">Uncharacterized protein</fullName>
    </submittedName>
</protein>
<name>A0ABS2NQF3_9FIRM</name>
<proteinExistence type="predicted"/>
<dbReference type="EMBL" id="JAFBEE010000010">
    <property type="protein sequence ID" value="MBM7615188.1"/>
    <property type="molecule type" value="Genomic_DNA"/>
</dbReference>
<reference evidence="1 2" key="1">
    <citation type="submission" date="2021-01" db="EMBL/GenBank/DDBJ databases">
        <title>Genomic Encyclopedia of Type Strains, Phase IV (KMG-IV): sequencing the most valuable type-strain genomes for metagenomic binning, comparative biology and taxonomic classification.</title>
        <authorList>
            <person name="Goeker M."/>
        </authorList>
    </citation>
    <scope>NUCLEOTIDE SEQUENCE [LARGE SCALE GENOMIC DNA]</scope>
    <source>
        <strain evidence="1 2">DSM 25890</strain>
    </source>
</reference>
<evidence type="ECO:0000313" key="1">
    <source>
        <dbReference type="EMBL" id="MBM7615188.1"/>
    </source>
</evidence>
<sequence length="41" mass="4735">MQKVDNQVKFKENLEKSITFKLQSFLHYLLIFGGYGNGKGI</sequence>
<evidence type="ECO:0000313" key="2">
    <source>
        <dbReference type="Proteomes" id="UP001314796"/>
    </source>
</evidence>
<dbReference type="Proteomes" id="UP001314796">
    <property type="component" value="Unassembled WGS sequence"/>
</dbReference>
<comment type="caution">
    <text evidence="1">The sequence shown here is derived from an EMBL/GenBank/DDBJ whole genome shotgun (WGS) entry which is preliminary data.</text>
</comment>